<gene>
    <name evidence="12" type="ORF">K2173_027974</name>
</gene>
<name>A0AAV8U0J1_9ROSI</name>
<evidence type="ECO:0000259" key="11">
    <source>
        <dbReference type="Pfam" id="PF17766"/>
    </source>
</evidence>
<feature type="domain" description="Inhibitor I9" evidence="10">
    <location>
        <begin position="32"/>
        <end position="104"/>
    </location>
</feature>
<accession>A0AAV8U0J1</accession>
<dbReference type="Pfam" id="PF00082">
    <property type="entry name" value="Peptidase_S8"/>
    <property type="match status" value="1"/>
</dbReference>
<dbReference type="InterPro" id="IPR000209">
    <property type="entry name" value="Peptidase_S8/S53_dom"/>
</dbReference>
<dbReference type="Pfam" id="PF17766">
    <property type="entry name" value="fn3_6"/>
    <property type="match status" value="1"/>
</dbReference>
<dbReference type="InterPro" id="IPR037045">
    <property type="entry name" value="S8pro/Inhibitor_I9_sf"/>
</dbReference>
<evidence type="ECO:0000256" key="3">
    <source>
        <dbReference type="ARBA" id="ARBA00022670"/>
    </source>
</evidence>
<dbReference type="Pfam" id="PF05922">
    <property type="entry name" value="Inhibitor_I9"/>
    <property type="match status" value="1"/>
</dbReference>
<keyword evidence="4 8" id="KW-0732">Signal</keyword>
<dbReference type="PROSITE" id="PS51892">
    <property type="entry name" value="SUBTILASE"/>
    <property type="match status" value="1"/>
</dbReference>
<dbReference type="GO" id="GO:0004252">
    <property type="term" value="F:serine-type endopeptidase activity"/>
    <property type="evidence" value="ECO:0007669"/>
    <property type="project" value="InterPro"/>
</dbReference>
<evidence type="ECO:0000256" key="6">
    <source>
        <dbReference type="ARBA" id="ARBA00022825"/>
    </source>
</evidence>
<comment type="caution">
    <text evidence="12">The sequence shown here is derived from an EMBL/GenBank/DDBJ whole genome shotgun (WGS) entry which is preliminary data.</text>
</comment>
<protein>
    <submittedName>
        <fullName evidence="12">Uncharacterized protein</fullName>
    </submittedName>
</protein>
<dbReference type="InterPro" id="IPR036852">
    <property type="entry name" value="Peptidase_S8/S53_dom_sf"/>
</dbReference>
<dbReference type="InterPro" id="IPR010259">
    <property type="entry name" value="S8pro/Inhibitor_I9"/>
</dbReference>
<feature type="domain" description="Subtilisin-like protease fibronectin type-III" evidence="11">
    <location>
        <begin position="574"/>
        <end position="657"/>
    </location>
</feature>
<reference evidence="12 13" key="1">
    <citation type="submission" date="2021-09" db="EMBL/GenBank/DDBJ databases">
        <title>Genomic insights and catalytic innovation underlie evolution of tropane alkaloids biosynthesis.</title>
        <authorList>
            <person name="Wang Y.-J."/>
            <person name="Tian T."/>
            <person name="Huang J.-P."/>
            <person name="Huang S.-X."/>
        </authorList>
    </citation>
    <scope>NUCLEOTIDE SEQUENCE [LARGE SCALE GENOMIC DNA]</scope>
    <source>
        <strain evidence="12">KIB-2018</strain>
        <tissue evidence="12">Leaf</tissue>
    </source>
</reference>
<evidence type="ECO:0000256" key="1">
    <source>
        <dbReference type="ARBA" id="ARBA00004613"/>
    </source>
</evidence>
<dbReference type="Gene3D" id="3.40.50.200">
    <property type="entry name" value="Peptidase S8/S53 domain"/>
    <property type="match status" value="1"/>
</dbReference>
<dbReference type="InterPro" id="IPR023828">
    <property type="entry name" value="Peptidase_S8_Ser-AS"/>
</dbReference>
<evidence type="ECO:0000256" key="7">
    <source>
        <dbReference type="PROSITE-ProRule" id="PRU01240"/>
    </source>
</evidence>
<dbReference type="AlphaFoldDB" id="A0AAV8U0J1"/>
<organism evidence="12 13">
    <name type="scientific">Erythroxylum novogranatense</name>
    <dbReference type="NCBI Taxonomy" id="1862640"/>
    <lineage>
        <taxon>Eukaryota</taxon>
        <taxon>Viridiplantae</taxon>
        <taxon>Streptophyta</taxon>
        <taxon>Embryophyta</taxon>
        <taxon>Tracheophyta</taxon>
        <taxon>Spermatophyta</taxon>
        <taxon>Magnoliopsida</taxon>
        <taxon>eudicotyledons</taxon>
        <taxon>Gunneridae</taxon>
        <taxon>Pentapetalae</taxon>
        <taxon>rosids</taxon>
        <taxon>fabids</taxon>
        <taxon>Malpighiales</taxon>
        <taxon>Erythroxylaceae</taxon>
        <taxon>Erythroxylum</taxon>
    </lineage>
</organism>
<evidence type="ECO:0000313" key="13">
    <source>
        <dbReference type="Proteomes" id="UP001159364"/>
    </source>
</evidence>
<evidence type="ECO:0000259" key="9">
    <source>
        <dbReference type="Pfam" id="PF00082"/>
    </source>
</evidence>
<sequence length="673" mass="72745">MTYLPVLFSWFHFIVILLLPMLIGRVEGEAIYIVYMGGVDPGSGSHMSDQCFFLVGNHNFNSIIRTYRHGISSFAARLSASEAQAITQKRGLVSVFSNRVFQLQTTHSWDFLKYESDVEIESNPKSNYKNSSSFRSDTIIAILDTESFSDSDIGPIPLQILSNMAPTQLQQLVRGASCYGLVLGIAKGGSAESKIASYSVCEVSGCSGSRILATFDEAISNSVDYPIGIGAFHAVQNGIIVVCSGGNDGRALGSVVNVAPGILQLMLLQLTGFLSPTLSWEGGEGINFADIQKMPSNPIIDSFSAGDADATDEEASNCSPPALDQKKIKGKIVVCPHDDDSLLSTMQKDIQGLGGIGLILADDIRRGVADNFLEFPMTVVSSKDAEQIFSYLNSTKNPVATISPTVVKEKYKPAPAVAYFSSRGPSTLSRNILKPDIADPGVNILAAWRGSDESIHPKGKDFPSYNVLSGTSVATPHVSGIAAAVKSQNPTWTPPAIRSAIMTTASQTNNIKDWIRTESGAVAAPYDYGAGEMNHNLNFLCYYGYDASTIQIISKTLPVDFACLEKSSDDLVSNINYPSIPVSNLRSKPCRNVTRTVTNVGGDGETTYVPTVEVSSATLHVKVAPHELRFKRNGQKLRYQVFGSITWSNDNYEARIPLIASNETEERANSYEK</sequence>
<dbReference type="SUPFAM" id="SSF52743">
    <property type="entry name" value="Subtilisin-like"/>
    <property type="match status" value="1"/>
</dbReference>
<comment type="subcellular location">
    <subcellularLocation>
        <location evidence="1">Secreted</location>
    </subcellularLocation>
</comment>
<dbReference type="PANTHER" id="PTHR10795">
    <property type="entry name" value="PROPROTEIN CONVERTASE SUBTILISIN/KEXIN"/>
    <property type="match status" value="1"/>
</dbReference>
<dbReference type="Gene3D" id="2.60.40.2310">
    <property type="match status" value="1"/>
</dbReference>
<dbReference type="GO" id="GO:0005576">
    <property type="term" value="C:extracellular region"/>
    <property type="evidence" value="ECO:0007669"/>
    <property type="project" value="UniProtKB-SubCell"/>
</dbReference>
<evidence type="ECO:0000256" key="5">
    <source>
        <dbReference type="ARBA" id="ARBA00022801"/>
    </source>
</evidence>
<dbReference type="Gene3D" id="3.30.70.80">
    <property type="entry name" value="Peptidase S8 propeptide/proteinase inhibitor I9"/>
    <property type="match status" value="1"/>
</dbReference>
<dbReference type="PROSITE" id="PS00138">
    <property type="entry name" value="SUBTILASE_SER"/>
    <property type="match status" value="1"/>
</dbReference>
<dbReference type="Proteomes" id="UP001159364">
    <property type="component" value="Linkage Group LG02"/>
</dbReference>
<evidence type="ECO:0000256" key="2">
    <source>
        <dbReference type="ARBA" id="ARBA00011073"/>
    </source>
</evidence>
<keyword evidence="6" id="KW-0720">Serine protease</keyword>
<feature type="domain" description="Peptidase S8/S53" evidence="9">
    <location>
        <begin position="217"/>
        <end position="511"/>
    </location>
</feature>
<comment type="caution">
    <text evidence="7">Lacks conserved residue(s) required for the propagation of feature annotation.</text>
</comment>
<dbReference type="InterPro" id="IPR041469">
    <property type="entry name" value="Subtilisin-like_FN3"/>
</dbReference>
<dbReference type="Gene3D" id="3.50.30.30">
    <property type="match status" value="1"/>
</dbReference>
<evidence type="ECO:0000259" key="10">
    <source>
        <dbReference type="Pfam" id="PF05922"/>
    </source>
</evidence>
<dbReference type="InterPro" id="IPR045051">
    <property type="entry name" value="SBT"/>
</dbReference>
<evidence type="ECO:0000256" key="4">
    <source>
        <dbReference type="ARBA" id="ARBA00022729"/>
    </source>
</evidence>
<evidence type="ECO:0000256" key="8">
    <source>
        <dbReference type="SAM" id="SignalP"/>
    </source>
</evidence>
<keyword evidence="5" id="KW-0378">Hydrolase</keyword>
<proteinExistence type="inferred from homology"/>
<dbReference type="EMBL" id="JAIWQS010000002">
    <property type="protein sequence ID" value="KAJ8772797.1"/>
    <property type="molecule type" value="Genomic_DNA"/>
</dbReference>
<feature type="chain" id="PRO_5043664497" evidence="8">
    <location>
        <begin position="29"/>
        <end position="673"/>
    </location>
</feature>
<evidence type="ECO:0000313" key="12">
    <source>
        <dbReference type="EMBL" id="KAJ8772797.1"/>
    </source>
</evidence>
<keyword evidence="3" id="KW-0645">Protease</keyword>
<feature type="signal peptide" evidence="8">
    <location>
        <begin position="1"/>
        <end position="28"/>
    </location>
</feature>
<dbReference type="GO" id="GO:0006508">
    <property type="term" value="P:proteolysis"/>
    <property type="evidence" value="ECO:0007669"/>
    <property type="project" value="UniProtKB-KW"/>
</dbReference>
<comment type="similarity">
    <text evidence="2 7">Belongs to the peptidase S8 family.</text>
</comment>
<dbReference type="CDD" id="cd02120">
    <property type="entry name" value="PA_subtilisin_like"/>
    <property type="match status" value="1"/>
</dbReference>
<keyword evidence="13" id="KW-1185">Reference proteome</keyword>